<keyword evidence="2" id="KW-1185">Reference proteome</keyword>
<gene>
    <name evidence="1" type="ORF">AVEN_193076_1</name>
</gene>
<evidence type="ECO:0000313" key="2">
    <source>
        <dbReference type="Proteomes" id="UP000499080"/>
    </source>
</evidence>
<evidence type="ECO:0000313" key="1">
    <source>
        <dbReference type="EMBL" id="GBL85606.1"/>
    </source>
</evidence>
<dbReference type="Proteomes" id="UP000499080">
    <property type="component" value="Unassembled WGS sequence"/>
</dbReference>
<dbReference type="AlphaFoldDB" id="A0A4Y2B2V5"/>
<organism evidence="1 2">
    <name type="scientific">Araneus ventricosus</name>
    <name type="common">Orbweaver spider</name>
    <name type="synonym">Epeira ventricosa</name>
    <dbReference type="NCBI Taxonomy" id="182803"/>
    <lineage>
        <taxon>Eukaryota</taxon>
        <taxon>Metazoa</taxon>
        <taxon>Ecdysozoa</taxon>
        <taxon>Arthropoda</taxon>
        <taxon>Chelicerata</taxon>
        <taxon>Arachnida</taxon>
        <taxon>Araneae</taxon>
        <taxon>Araneomorphae</taxon>
        <taxon>Entelegynae</taxon>
        <taxon>Araneoidea</taxon>
        <taxon>Araneidae</taxon>
        <taxon>Araneus</taxon>
    </lineage>
</organism>
<sequence>MQLKRRLTNCSMPPTTLIVLEDALEQEWKIVPQELLSNLFLSTLIAFRLKKNQIGPPDRYPLVFSDEEKGCDFSNASDINYKEHMEENLLSNSENDFNGLQDI</sequence>
<accession>A0A4Y2B2V5</accession>
<name>A0A4Y2B2V5_ARAVE</name>
<protein>
    <submittedName>
        <fullName evidence="1">Uncharacterized protein</fullName>
    </submittedName>
</protein>
<dbReference type="EMBL" id="BGPR01000044">
    <property type="protein sequence ID" value="GBL85606.1"/>
    <property type="molecule type" value="Genomic_DNA"/>
</dbReference>
<reference evidence="1 2" key="1">
    <citation type="journal article" date="2019" name="Sci. Rep.">
        <title>Orb-weaving spider Araneus ventricosus genome elucidates the spidroin gene catalogue.</title>
        <authorList>
            <person name="Kono N."/>
            <person name="Nakamura H."/>
            <person name="Ohtoshi R."/>
            <person name="Moran D.A.P."/>
            <person name="Shinohara A."/>
            <person name="Yoshida Y."/>
            <person name="Fujiwara M."/>
            <person name="Mori M."/>
            <person name="Tomita M."/>
            <person name="Arakawa K."/>
        </authorList>
    </citation>
    <scope>NUCLEOTIDE SEQUENCE [LARGE SCALE GENOMIC DNA]</scope>
</reference>
<comment type="caution">
    <text evidence="1">The sequence shown here is derived from an EMBL/GenBank/DDBJ whole genome shotgun (WGS) entry which is preliminary data.</text>
</comment>
<proteinExistence type="predicted"/>